<dbReference type="SMART" id="SM00357">
    <property type="entry name" value="CSP"/>
    <property type="match status" value="1"/>
</dbReference>
<dbReference type="Gene3D" id="2.40.50.140">
    <property type="entry name" value="Nucleic acid-binding proteins"/>
    <property type="match status" value="1"/>
</dbReference>
<keyword evidence="4" id="KW-1185">Reference proteome</keyword>
<evidence type="ECO:0000313" key="5">
    <source>
        <dbReference type="RefSeq" id="XP_013777332.1"/>
    </source>
</evidence>
<dbReference type="InterPro" id="IPR019844">
    <property type="entry name" value="CSD_CS"/>
</dbReference>
<evidence type="ECO:0000259" key="3">
    <source>
        <dbReference type="PROSITE" id="PS51857"/>
    </source>
</evidence>
<evidence type="ECO:0000256" key="1">
    <source>
        <dbReference type="ARBA" id="ARBA00022553"/>
    </source>
</evidence>
<accession>A0ABM1B948</accession>
<proteinExistence type="predicted"/>
<dbReference type="PROSITE" id="PS00352">
    <property type="entry name" value="CSD_1"/>
    <property type="match status" value="1"/>
</dbReference>
<feature type="domain" description="CSD" evidence="3">
    <location>
        <begin position="60"/>
        <end position="126"/>
    </location>
</feature>
<name>A0ABM1B948_LIMPO</name>
<gene>
    <name evidence="5 6 7" type="primary">LOC106462011</name>
</gene>
<dbReference type="Pfam" id="PF00313">
    <property type="entry name" value="CSD"/>
    <property type="match status" value="1"/>
</dbReference>
<feature type="region of interest" description="Disordered" evidence="2">
    <location>
        <begin position="129"/>
        <end position="154"/>
    </location>
</feature>
<evidence type="ECO:0000313" key="7">
    <source>
        <dbReference type="RefSeq" id="XP_022244833.1"/>
    </source>
</evidence>
<dbReference type="CDD" id="cd04458">
    <property type="entry name" value="CSP_CDS"/>
    <property type="match status" value="1"/>
</dbReference>
<organism evidence="4 5">
    <name type="scientific">Limulus polyphemus</name>
    <name type="common">Atlantic horseshoe crab</name>
    <dbReference type="NCBI Taxonomy" id="6850"/>
    <lineage>
        <taxon>Eukaryota</taxon>
        <taxon>Metazoa</taxon>
        <taxon>Ecdysozoa</taxon>
        <taxon>Arthropoda</taxon>
        <taxon>Chelicerata</taxon>
        <taxon>Merostomata</taxon>
        <taxon>Xiphosura</taxon>
        <taxon>Limulidae</taxon>
        <taxon>Limulus</taxon>
    </lineage>
</organism>
<feature type="region of interest" description="Disordered" evidence="2">
    <location>
        <begin position="1"/>
        <end position="34"/>
    </location>
</feature>
<dbReference type="SUPFAM" id="SSF50249">
    <property type="entry name" value="Nucleic acid-binding proteins"/>
    <property type="match status" value="1"/>
</dbReference>
<evidence type="ECO:0000313" key="6">
    <source>
        <dbReference type="RefSeq" id="XP_022244832.1"/>
    </source>
</evidence>
<dbReference type="PANTHER" id="PTHR12962">
    <property type="entry name" value="CALCIUM-REGULATED HEAT STABLE PROTEIN CRHSP-24-RELATED"/>
    <property type="match status" value="1"/>
</dbReference>
<evidence type="ECO:0000256" key="2">
    <source>
        <dbReference type="SAM" id="MobiDB-lite"/>
    </source>
</evidence>
<reference evidence="5 6" key="1">
    <citation type="submission" date="2025-05" db="UniProtKB">
        <authorList>
            <consortium name="RefSeq"/>
        </authorList>
    </citation>
    <scope>IDENTIFICATION</scope>
    <source>
        <tissue evidence="5 6">Muscle</tissue>
    </source>
</reference>
<dbReference type="RefSeq" id="XP_013777332.1">
    <property type="nucleotide sequence ID" value="XM_013921878.2"/>
</dbReference>
<dbReference type="InterPro" id="IPR052069">
    <property type="entry name" value="Ca-reg_mRNA-binding_domain"/>
</dbReference>
<dbReference type="InterPro" id="IPR011129">
    <property type="entry name" value="CSD"/>
</dbReference>
<dbReference type="RefSeq" id="XP_022244832.1">
    <property type="nucleotide sequence ID" value="XM_022389124.1"/>
</dbReference>
<evidence type="ECO:0000313" key="4">
    <source>
        <dbReference type="Proteomes" id="UP000694941"/>
    </source>
</evidence>
<dbReference type="GeneID" id="106462011"/>
<dbReference type="InterPro" id="IPR012340">
    <property type="entry name" value="NA-bd_OB-fold"/>
</dbReference>
<feature type="compositionally biased region" description="Basic and acidic residues" evidence="2">
    <location>
        <begin position="145"/>
        <end position="154"/>
    </location>
</feature>
<dbReference type="RefSeq" id="XP_022244833.1">
    <property type="nucleotide sequence ID" value="XM_022389125.1"/>
</dbReference>
<dbReference type="InterPro" id="IPR002059">
    <property type="entry name" value="CSP_DNA-bd"/>
</dbReference>
<dbReference type="Proteomes" id="UP000694941">
    <property type="component" value="Unplaced"/>
</dbReference>
<keyword evidence="1" id="KW-0597">Phosphoprotein</keyword>
<protein>
    <submittedName>
        <fullName evidence="5 6">Cold shock domain-containing protein CG9705-like</fullName>
    </submittedName>
</protein>
<dbReference type="PROSITE" id="PS51857">
    <property type="entry name" value="CSD_2"/>
    <property type="match status" value="1"/>
</dbReference>
<sequence length="154" mass="17358">MSKPLEIPHQIRPEKGLELPSSPSRTSFGSPGKYYQIPSPIITRRTRTFSLSEQAASNPVQHGKVKYFCRQKGHGFIRPDDGSEDIFFHISDIEGEYAPRRDDEVTYKLCLVPPKNEKVQATHVIITSLGPGTHERWDQPPSPVPKEEEAGNHT</sequence>
<dbReference type="PANTHER" id="PTHR12962:SF1">
    <property type="entry name" value="COLD SHOCK DOMAIN-CONTAINING PROTEIN CG9705"/>
    <property type="match status" value="1"/>
</dbReference>